<dbReference type="PANTHER" id="PTHR24421">
    <property type="entry name" value="NITRATE/NITRITE SENSOR PROTEIN NARX-RELATED"/>
    <property type="match status" value="1"/>
</dbReference>
<evidence type="ECO:0000313" key="12">
    <source>
        <dbReference type="EMBL" id="MFB6391778.1"/>
    </source>
</evidence>
<proteinExistence type="predicted"/>
<keyword evidence="8" id="KW-0902">Two-component regulatory system</keyword>
<feature type="transmembrane region" description="Helical" evidence="10">
    <location>
        <begin position="102"/>
        <end position="120"/>
    </location>
</feature>
<feature type="transmembrane region" description="Helical" evidence="10">
    <location>
        <begin position="67"/>
        <end position="90"/>
    </location>
</feature>
<evidence type="ECO:0000256" key="4">
    <source>
        <dbReference type="ARBA" id="ARBA00022679"/>
    </source>
</evidence>
<dbReference type="InterPro" id="IPR003594">
    <property type="entry name" value="HATPase_dom"/>
</dbReference>
<evidence type="ECO:0000256" key="10">
    <source>
        <dbReference type="SAM" id="Phobius"/>
    </source>
</evidence>
<dbReference type="Pfam" id="PF07730">
    <property type="entry name" value="HisKA_3"/>
    <property type="match status" value="1"/>
</dbReference>
<evidence type="ECO:0000256" key="6">
    <source>
        <dbReference type="ARBA" id="ARBA00022777"/>
    </source>
</evidence>
<evidence type="ECO:0000256" key="1">
    <source>
        <dbReference type="ARBA" id="ARBA00000085"/>
    </source>
</evidence>
<dbReference type="Proteomes" id="UP001582793">
    <property type="component" value="Unassembled WGS sequence"/>
</dbReference>
<evidence type="ECO:0000256" key="5">
    <source>
        <dbReference type="ARBA" id="ARBA00022741"/>
    </source>
</evidence>
<dbReference type="PANTHER" id="PTHR24421:SF10">
    <property type="entry name" value="NITRATE_NITRITE SENSOR PROTEIN NARQ"/>
    <property type="match status" value="1"/>
</dbReference>
<keyword evidence="10" id="KW-1133">Transmembrane helix</keyword>
<feature type="region of interest" description="Disordered" evidence="9">
    <location>
        <begin position="221"/>
        <end position="246"/>
    </location>
</feature>
<evidence type="ECO:0000256" key="7">
    <source>
        <dbReference type="ARBA" id="ARBA00022840"/>
    </source>
</evidence>
<sequence>MGPLAWRGRGGYAVDIAVVVAAAVVGAAREIADPNLATKHVAAPVWTYVAAQVLAAVLLLRRRTRPGAVAAGVGALSLFAPATAALFAPYAVTAYGRDRRRGWAAVGVLVVCWMVGAHAWAIADPFSGPALILVSALLGMYVRARRHLLDELAEQARTDERMRLAREMHDVVTHRINLMVLQAGALGVTTTDPATRAAAAELRANGCRALAELRDVVGVLRSGTRTPPARDGAAGGPDHDGTTDAAPDSVVADLVDQSRAVGLPVTLAESGDPATTAPAVRRTLVRVVQESLTNVHKHAPDSTVTVTVRYGPGEARAVIANTAPGRPPDPAVAATGGGSGLLGLRHRVEMVGGTLSAEPTPDGGFAVSATLPAGAAR</sequence>
<feature type="transmembrane region" description="Helical" evidence="10">
    <location>
        <begin position="12"/>
        <end position="29"/>
    </location>
</feature>
<dbReference type="Gene3D" id="3.30.565.10">
    <property type="entry name" value="Histidine kinase-like ATPase, C-terminal domain"/>
    <property type="match status" value="1"/>
</dbReference>
<keyword evidence="13" id="KW-1185">Reference proteome</keyword>
<evidence type="ECO:0000256" key="2">
    <source>
        <dbReference type="ARBA" id="ARBA00012438"/>
    </source>
</evidence>
<dbReference type="EMBL" id="JBCGDC010000003">
    <property type="protein sequence ID" value="MFB6391778.1"/>
    <property type="molecule type" value="Genomic_DNA"/>
</dbReference>
<reference evidence="12 13" key="1">
    <citation type="submission" date="2024-04" db="EMBL/GenBank/DDBJ databases">
        <title>Polymorphospora sp. isolated from Baiyangdian Lake in Xiong'an New Area.</title>
        <authorList>
            <person name="Zhang X."/>
            <person name="Liu J."/>
        </authorList>
    </citation>
    <scope>NUCLEOTIDE SEQUENCE [LARGE SCALE GENOMIC DNA]</scope>
    <source>
        <strain evidence="12 13">2-325</strain>
    </source>
</reference>
<dbReference type="SUPFAM" id="SSF55874">
    <property type="entry name" value="ATPase domain of HSP90 chaperone/DNA topoisomerase II/histidine kinase"/>
    <property type="match status" value="1"/>
</dbReference>
<dbReference type="InterPro" id="IPR011712">
    <property type="entry name" value="Sig_transdc_His_kin_sub3_dim/P"/>
</dbReference>
<keyword evidence="10" id="KW-0472">Membrane</keyword>
<dbReference type="RefSeq" id="WP_375732723.1">
    <property type="nucleotide sequence ID" value="NZ_JBCGDC010000003.1"/>
</dbReference>
<dbReference type="InterPro" id="IPR050482">
    <property type="entry name" value="Sensor_HK_TwoCompSys"/>
</dbReference>
<evidence type="ECO:0000313" key="13">
    <source>
        <dbReference type="Proteomes" id="UP001582793"/>
    </source>
</evidence>
<accession>A0ABV5CIE8</accession>
<dbReference type="CDD" id="cd16917">
    <property type="entry name" value="HATPase_UhpB-NarQ-NarX-like"/>
    <property type="match status" value="1"/>
</dbReference>
<keyword evidence="7" id="KW-0067">ATP-binding</keyword>
<dbReference type="EC" id="2.7.13.3" evidence="2"/>
<evidence type="ECO:0000259" key="11">
    <source>
        <dbReference type="SMART" id="SM00387"/>
    </source>
</evidence>
<keyword evidence="4" id="KW-0808">Transferase</keyword>
<evidence type="ECO:0000256" key="3">
    <source>
        <dbReference type="ARBA" id="ARBA00022553"/>
    </source>
</evidence>
<dbReference type="Pfam" id="PF02518">
    <property type="entry name" value="HATPase_c"/>
    <property type="match status" value="1"/>
</dbReference>
<dbReference type="GO" id="GO:0016301">
    <property type="term" value="F:kinase activity"/>
    <property type="evidence" value="ECO:0007669"/>
    <property type="project" value="UniProtKB-KW"/>
</dbReference>
<dbReference type="SMART" id="SM00387">
    <property type="entry name" value="HATPase_c"/>
    <property type="match status" value="1"/>
</dbReference>
<feature type="domain" description="Histidine kinase/HSP90-like ATPase" evidence="11">
    <location>
        <begin position="279"/>
        <end position="375"/>
    </location>
</feature>
<dbReference type="InterPro" id="IPR036890">
    <property type="entry name" value="HATPase_C_sf"/>
</dbReference>
<name>A0ABV5CIE8_9ACTN</name>
<comment type="caution">
    <text evidence="12">The sequence shown here is derived from an EMBL/GenBank/DDBJ whole genome shotgun (WGS) entry which is preliminary data.</text>
</comment>
<keyword evidence="10" id="KW-0812">Transmembrane</keyword>
<keyword evidence="3" id="KW-0597">Phosphoprotein</keyword>
<dbReference type="Gene3D" id="1.20.5.1930">
    <property type="match status" value="1"/>
</dbReference>
<comment type="catalytic activity">
    <reaction evidence="1">
        <text>ATP + protein L-histidine = ADP + protein N-phospho-L-histidine.</text>
        <dbReference type="EC" id="2.7.13.3"/>
    </reaction>
</comment>
<protein>
    <recommendedName>
        <fullName evidence="2">histidine kinase</fullName>
        <ecNumber evidence="2">2.7.13.3</ecNumber>
    </recommendedName>
</protein>
<keyword evidence="5" id="KW-0547">Nucleotide-binding</keyword>
<keyword evidence="6 12" id="KW-0418">Kinase</keyword>
<evidence type="ECO:0000256" key="8">
    <source>
        <dbReference type="ARBA" id="ARBA00023012"/>
    </source>
</evidence>
<feature type="transmembrane region" description="Helical" evidence="10">
    <location>
        <begin position="41"/>
        <end position="61"/>
    </location>
</feature>
<gene>
    <name evidence="12" type="ORF">AAFH96_01495</name>
</gene>
<evidence type="ECO:0000256" key="9">
    <source>
        <dbReference type="SAM" id="MobiDB-lite"/>
    </source>
</evidence>
<organism evidence="12 13">
    <name type="scientific">Polymorphospora lycopeni</name>
    <dbReference type="NCBI Taxonomy" id="3140240"/>
    <lineage>
        <taxon>Bacteria</taxon>
        <taxon>Bacillati</taxon>
        <taxon>Actinomycetota</taxon>
        <taxon>Actinomycetes</taxon>
        <taxon>Micromonosporales</taxon>
        <taxon>Micromonosporaceae</taxon>
        <taxon>Polymorphospora</taxon>
    </lineage>
</organism>